<feature type="transmembrane region" description="Helical" evidence="6">
    <location>
        <begin position="249"/>
        <end position="270"/>
    </location>
</feature>
<keyword evidence="2" id="KW-1003">Cell membrane</keyword>
<accession>A0A839QNV2</accession>
<keyword evidence="5 6" id="KW-0472">Membrane</keyword>
<dbReference type="PANTHER" id="PTHR35007">
    <property type="entry name" value="INTEGRAL MEMBRANE PROTEIN-RELATED"/>
    <property type="match status" value="1"/>
</dbReference>
<proteinExistence type="predicted"/>
<evidence type="ECO:0000256" key="3">
    <source>
        <dbReference type="ARBA" id="ARBA00022692"/>
    </source>
</evidence>
<evidence type="ECO:0000256" key="1">
    <source>
        <dbReference type="ARBA" id="ARBA00004651"/>
    </source>
</evidence>
<dbReference type="PANTHER" id="PTHR35007:SF2">
    <property type="entry name" value="PILUS ASSEMBLE PROTEIN"/>
    <property type="match status" value="1"/>
</dbReference>
<keyword evidence="4 6" id="KW-1133">Transmembrane helix</keyword>
<reference evidence="8 9" key="1">
    <citation type="submission" date="2020-08" db="EMBL/GenBank/DDBJ databases">
        <title>Sequencing the genomes of 1000 actinobacteria strains.</title>
        <authorList>
            <person name="Klenk H.-P."/>
        </authorList>
    </citation>
    <scope>NUCLEOTIDE SEQUENCE [LARGE SCALE GENOMIC DNA]</scope>
    <source>
        <strain evidence="8 9">DSM 22826</strain>
    </source>
</reference>
<evidence type="ECO:0000259" key="7">
    <source>
        <dbReference type="Pfam" id="PF00482"/>
    </source>
</evidence>
<protein>
    <submittedName>
        <fullName evidence="8">Tight adherence protein B</fullName>
    </submittedName>
</protein>
<gene>
    <name evidence="8" type="ORF">E9229_002506</name>
</gene>
<evidence type="ECO:0000313" key="9">
    <source>
        <dbReference type="Proteomes" id="UP000523000"/>
    </source>
</evidence>
<keyword evidence="9" id="KW-1185">Reference proteome</keyword>
<evidence type="ECO:0000256" key="2">
    <source>
        <dbReference type="ARBA" id="ARBA00022475"/>
    </source>
</evidence>
<name>A0A839QNV2_9MICC</name>
<dbReference type="Proteomes" id="UP000523000">
    <property type="component" value="Unassembled WGS sequence"/>
</dbReference>
<dbReference type="AlphaFoldDB" id="A0A839QNV2"/>
<evidence type="ECO:0000313" key="8">
    <source>
        <dbReference type="EMBL" id="MBB2996315.1"/>
    </source>
</evidence>
<dbReference type="InterPro" id="IPR018076">
    <property type="entry name" value="T2SS_GspF_dom"/>
</dbReference>
<evidence type="ECO:0000256" key="4">
    <source>
        <dbReference type="ARBA" id="ARBA00022989"/>
    </source>
</evidence>
<keyword evidence="3 6" id="KW-0812">Transmembrane</keyword>
<feature type="transmembrane region" description="Helical" evidence="6">
    <location>
        <begin position="216"/>
        <end position="237"/>
    </location>
</feature>
<dbReference type="EMBL" id="JACHVS010000001">
    <property type="protein sequence ID" value="MBB2996315.1"/>
    <property type="molecule type" value="Genomic_DNA"/>
</dbReference>
<dbReference type="GO" id="GO:0005886">
    <property type="term" value="C:plasma membrane"/>
    <property type="evidence" value="ECO:0007669"/>
    <property type="project" value="UniProtKB-SubCell"/>
</dbReference>
<comment type="subcellular location">
    <subcellularLocation>
        <location evidence="1">Cell membrane</location>
        <topology evidence="1">Multi-pass membrane protein</topology>
    </subcellularLocation>
</comment>
<feature type="domain" description="Type II secretion system protein GspF" evidence="7">
    <location>
        <begin position="112"/>
        <end position="236"/>
    </location>
</feature>
<evidence type="ECO:0000256" key="6">
    <source>
        <dbReference type="SAM" id="Phobius"/>
    </source>
</evidence>
<comment type="caution">
    <text evidence="8">The sequence shown here is derived from an EMBL/GenBank/DDBJ whole genome shotgun (WGS) entry which is preliminary data.</text>
</comment>
<sequence>MSLLLGLGLGMGLFLVWESCWSRPAIDRRPRQGRLELLLVHAGMEKISRGGFVYATATSAVLAGLLVLILTGAPLIAATFALFGALLPLTVIRWRARKRTADLREQWPDVVDHLRSAIRAGLSLPEALVQLGQLGPESLRPAFVEFALDYRATARFEESVERLRLRLADPVSDKIIAALLITREVGGSDLGEMLGTLSSFLRDSARTRGELEARQSWTVSAARLAIAAPWVILLLLASQPAAVRAYSSVAGSLVLLSGLAISVICYRAMLSIGTLPTEERVIR</sequence>
<dbReference type="RefSeq" id="WP_183511587.1">
    <property type="nucleotide sequence ID" value="NZ_BAABGK010000019.1"/>
</dbReference>
<dbReference type="Pfam" id="PF00482">
    <property type="entry name" value="T2SSF"/>
    <property type="match status" value="1"/>
</dbReference>
<evidence type="ECO:0000256" key="5">
    <source>
        <dbReference type="ARBA" id="ARBA00023136"/>
    </source>
</evidence>
<organism evidence="8 9">
    <name type="scientific">Paeniglutamicibacter cryotolerans</name>
    <dbReference type="NCBI Taxonomy" id="670079"/>
    <lineage>
        <taxon>Bacteria</taxon>
        <taxon>Bacillati</taxon>
        <taxon>Actinomycetota</taxon>
        <taxon>Actinomycetes</taxon>
        <taxon>Micrococcales</taxon>
        <taxon>Micrococcaceae</taxon>
        <taxon>Paeniglutamicibacter</taxon>
    </lineage>
</organism>
<feature type="transmembrane region" description="Helical" evidence="6">
    <location>
        <begin position="60"/>
        <end position="89"/>
    </location>
</feature>